<comment type="caution">
    <text evidence="2">The sequence shown here is derived from an EMBL/GenBank/DDBJ whole genome shotgun (WGS) entry which is preliminary data.</text>
</comment>
<dbReference type="SUPFAM" id="SSF55174">
    <property type="entry name" value="Alpha-L RNA-binding motif"/>
    <property type="match status" value="1"/>
</dbReference>
<dbReference type="CDD" id="cd00165">
    <property type="entry name" value="S4"/>
    <property type="match status" value="1"/>
</dbReference>
<dbReference type="Gene3D" id="3.10.290.10">
    <property type="entry name" value="RNA-binding S4 domain"/>
    <property type="match status" value="1"/>
</dbReference>
<keyword evidence="1" id="KW-0694">RNA-binding</keyword>
<dbReference type="Proteomes" id="UP000529637">
    <property type="component" value="Unassembled WGS sequence"/>
</dbReference>
<dbReference type="GO" id="GO:0003723">
    <property type="term" value="F:RNA binding"/>
    <property type="evidence" value="ECO:0007669"/>
    <property type="project" value="UniProtKB-KW"/>
</dbReference>
<accession>A0A7Y6TUN3</accession>
<evidence type="ECO:0000313" key="2">
    <source>
        <dbReference type="EMBL" id="NUZ04158.1"/>
    </source>
</evidence>
<organism evidence="2 3">
    <name type="scientific">Piscinibacter koreensis</name>
    <dbReference type="NCBI Taxonomy" id="2742824"/>
    <lineage>
        <taxon>Bacteria</taxon>
        <taxon>Pseudomonadati</taxon>
        <taxon>Pseudomonadota</taxon>
        <taxon>Betaproteobacteria</taxon>
        <taxon>Burkholderiales</taxon>
        <taxon>Sphaerotilaceae</taxon>
        <taxon>Piscinibacter</taxon>
    </lineage>
</organism>
<proteinExistence type="predicted"/>
<dbReference type="PROSITE" id="PS50889">
    <property type="entry name" value="S4"/>
    <property type="match status" value="1"/>
</dbReference>
<protein>
    <submittedName>
        <fullName evidence="2">RNA-binding S4 domain-containing protein</fullName>
    </submittedName>
</protein>
<name>A0A7Y6TUN3_9BURK</name>
<evidence type="ECO:0000313" key="3">
    <source>
        <dbReference type="Proteomes" id="UP000529637"/>
    </source>
</evidence>
<dbReference type="RefSeq" id="WP_176066196.1">
    <property type="nucleotide sequence ID" value="NZ_JABWMJ010000001.1"/>
</dbReference>
<keyword evidence="3" id="KW-1185">Reference proteome</keyword>
<dbReference type="AlphaFoldDB" id="A0A7Y6TUN3"/>
<sequence>MEPVYLDLRGEHIALDALLKACGIASSGGNAKALIAAGEVMVNGEVEMRRGRKLRVGDDVRSGPHLVRVRAAA</sequence>
<dbReference type="Pfam" id="PF13275">
    <property type="entry name" value="S4_2"/>
    <property type="match status" value="1"/>
</dbReference>
<reference evidence="2 3" key="1">
    <citation type="submission" date="2020-06" db="EMBL/GenBank/DDBJ databases">
        <title>Schlegella sp. ID0723 isolated from air conditioner.</title>
        <authorList>
            <person name="Kim D.Y."/>
            <person name="Kim D.-U."/>
        </authorList>
    </citation>
    <scope>NUCLEOTIDE SEQUENCE [LARGE SCALE GENOMIC DNA]</scope>
    <source>
        <strain evidence="2 3">ID0723</strain>
    </source>
</reference>
<dbReference type="InterPro" id="IPR036986">
    <property type="entry name" value="S4_RNA-bd_sf"/>
</dbReference>
<gene>
    <name evidence="2" type="ORF">HQN59_00130</name>
</gene>
<dbReference type="EMBL" id="JABWMJ010000001">
    <property type="protein sequence ID" value="NUZ04158.1"/>
    <property type="molecule type" value="Genomic_DNA"/>
</dbReference>
<evidence type="ECO:0000256" key="1">
    <source>
        <dbReference type="PROSITE-ProRule" id="PRU00182"/>
    </source>
</evidence>